<feature type="non-terminal residue" evidence="1">
    <location>
        <position position="1"/>
    </location>
</feature>
<accession>A0A9P5PZK2</accession>
<keyword evidence="2" id="KW-1185">Reference proteome</keyword>
<proteinExistence type="predicted"/>
<organism evidence="1 2">
    <name type="scientific">Rhodocollybia butyracea</name>
    <dbReference type="NCBI Taxonomy" id="206335"/>
    <lineage>
        <taxon>Eukaryota</taxon>
        <taxon>Fungi</taxon>
        <taxon>Dikarya</taxon>
        <taxon>Basidiomycota</taxon>
        <taxon>Agaricomycotina</taxon>
        <taxon>Agaricomycetes</taxon>
        <taxon>Agaricomycetidae</taxon>
        <taxon>Agaricales</taxon>
        <taxon>Marasmiineae</taxon>
        <taxon>Omphalotaceae</taxon>
        <taxon>Rhodocollybia</taxon>
    </lineage>
</organism>
<gene>
    <name evidence="1" type="ORF">BDP27DRAFT_1191575</name>
</gene>
<dbReference type="OrthoDB" id="2928561at2759"/>
<dbReference type="Proteomes" id="UP000772434">
    <property type="component" value="Unassembled WGS sequence"/>
</dbReference>
<protein>
    <submittedName>
        <fullName evidence="1">Uncharacterized protein</fullName>
    </submittedName>
</protein>
<evidence type="ECO:0000313" key="2">
    <source>
        <dbReference type="Proteomes" id="UP000772434"/>
    </source>
</evidence>
<name>A0A9P5PZK2_9AGAR</name>
<comment type="caution">
    <text evidence="1">The sequence shown here is derived from an EMBL/GenBank/DDBJ whole genome shotgun (WGS) entry which is preliminary data.</text>
</comment>
<dbReference type="EMBL" id="JADNRY010000028">
    <property type="protein sequence ID" value="KAF9071962.1"/>
    <property type="molecule type" value="Genomic_DNA"/>
</dbReference>
<dbReference type="AlphaFoldDB" id="A0A9P5PZK2"/>
<reference evidence="1" key="1">
    <citation type="submission" date="2020-11" db="EMBL/GenBank/DDBJ databases">
        <authorList>
            <consortium name="DOE Joint Genome Institute"/>
            <person name="Ahrendt S."/>
            <person name="Riley R."/>
            <person name="Andreopoulos W."/>
            <person name="Labutti K."/>
            <person name="Pangilinan J."/>
            <person name="Ruiz-Duenas F.J."/>
            <person name="Barrasa J.M."/>
            <person name="Sanchez-Garcia M."/>
            <person name="Camarero S."/>
            <person name="Miyauchi S."/>
            <person name="Serrano A."/>
            <person name="Linde D."/>
            <person name="Babiker R."/>
            <person name="Drula E."/>
            <person name="Ayuso-Fernandez I."/>
            <person name="Pacheco R."/>
            <person name="Padilla G."/>
            <person name="Ferreira P."/>
            <person name="Barriuso J."/>
            <person name="Kellner H."/>
            <person name="Castanera R."/>
            <person name="Alfaro M."/>
            <person name="Ramirez L."/>
            <person name="Pisabarro A.G."/>
            <person name="Kuo A."/>
            <person name="Tritt A."/>
            <person name="Lipzen A."/>
            <person name="He G."/>
            <person name="Yan M."/>
            <person name="Ng V."/>
            <person name="Cullen D."/>
            <person name="Martin F."/>
            <person name="Rosso M.-N."/>
            <person name="Henrissat B."/>
            <person name="Hibbett D."/>
            <person name="Martinez A.T."/>
            <person name="Grigoriev I.V."/>
        </authorList>
    </citation>
    <scope>NUCLEOTIDE SEQUENCE</scope>
    <source>
        <strain evidence="1">AH 40177</strain>
    </source>
</reference>
<evidence type="ECO:0000313" key="1">
    <source>
        <dbReference type="EMBL" id="KAF9071962.1"/>
    </source>
</evidence>
<sequence length="72" mass="8029">MFSGSHDFIIDGATFNYAGRDVNISTQDGERGLTKLYEHTSTSAVFNAEARFPPPLCHPGTREAILKDLEKW</sequence>